<evidence type="ECO:0000313" key="3">
    <source>
        <dbReference type="EMBL" id="QBC44294.1"/>
    </source>
</evidence>
<evidence type="ECO:0000256" key="1">
    <source>
        <dbReference type="SAM" id="Phobius"/>
    </source>
</evidence>
<dbReference type="KEGG" id="ifl:C1H71_12670"/>
<dbReference type="Pfam" id="PF07786">
    <property type="entry name" value="HGSNAT_cat"/>
    <property type="match status" value="1"/>
</dbReference>
<gene>
    <name evidence="3" type="ORF">C1H71_12670</name>
</gene>
<feature type="transmembrane region" description="Helical" evidence="1">
    <location>
        <begin position="14"/>
        <end position="37"/>
    </location>
</feature>
<name>A0A7G3GAX2_9NEIS</name>
<protein>
    <recommendedName>
        <fullName evidence="2">Heparan-alpha-glucosaminide N-acetyltransferase catalytic domain-containing protein</fullName>
    </recommendedName>
</protein>
<feature type="transmembrane region" description="Helical" evidence="1">
    <location>
        <begin position="125"/>
        <end position="143"/>
    </location>
</feature>
<evidence type="ECO:0000313" key="4">
    <source>
        <dbReference type="Proteomes" id="UP000515917"/>
    </source>
</evidence>
<feature type="transmembrane region" description="Helical" evidence="1">
    <location>
        <begin position="163"/>
        <end position="185"/>
    </location>
</feature>
<feature type="domain" description="Heparan-alpha-glucosaminide N-acetyltransferase catalytic" evidence="2">
    <location>
        <begin position="13"/>
        <end position="215"/>
    </location>
</feature>
<dbReference type="InterPro" id="IPR012429">
    <property type="entry name" value="HGSNAT_cat"/>
</dbReference>
<evidence type="ECO:0000259" key="2">
    <source>
        <dbReference type="Pfam" id="PF07786"/>
    </source>
</evidence>
<feature type="transmembrane region" description="Helical" evidence="1">
    <location>
        <begin position="100"/>
        <end position="118"/>
    </location>
</feature>
<accession>A0A7G3GAX2</accession>
<dbReference type="RefSeq" id="WP_130106831.1">
    <property type="nucleotide sequence ID" value="NZ_CP025781.1"/>
</dbReference>
<keyword evidence="1" id="KW-0812">Transmembrane</keyword>
<reference evidence="3 4" key="1">
    <citation type="submission" date="2018-01" db="EMBL/GenBank/DDBJ databases">
        <title>Genome sequence of Iodobacter sp. strain PCH194 isolated from Indian Trans-Himalaya.</title>
        <authorList>
            <person name="Kumar V."/>
            <person name="Thakur V."/>
            <person name="Kumar S."/>
            <person name="Singh D."/>
        </authorList>
    </citation>
    <scope>NUCLEOTIDE SEQUENCE [LARGE SCALE GENOMIC DNA]</scope>
    <source>
        <strain evidence="3 4">PCH194</strain>
    </source>
</reference>
<keyword evidence="4" id="KW-1185">Reference proteome</keyword>
<proteinExistence type="predicted"/>
<dbReference type="Proteomes" id="UP000515917">
    <property type="component" value="Chromosome"/>
</dbReference>
<keyword evidence="1" id="KW-0472">Membrane</keyword>
<organism evidence="3 4">
    <name type="scientific">Iodobacter fluviatilis</name>
    <dbReference type="NCBI Taxonomy" id="537"/>
    <lineage>
        <taxon>Bacteria</taxon>
        <taxon>Pseudomonadati</taxon>
        <taxon>Pseudomonadota</taxon>
        <taxon>Betaproteobacteria</taxon>
        <taxon>Neisseriales</taxon>
        <taxon>Chitinibacteraceae</taxon>
        <taxon>Iodobacter</taxon>
    </lineage>
</organism>
<feature type="transmembrane region" description="Helical" evidence="1">
    <location>
        <begin position="206"/>
        <end position="225"/>
    </location>
</feature>
<dbReference type="EMBL" id="CP025781">
    <property type="protein sequence ID" value="QBC44294.1"/>
    <property type="molecule type" value="Genomic_DNA"/>
</dbReference>
<keyword evidence="1" id="KW-1133">Transmembrane helix</keyword>
<sequence length="227" mass="25283">MSLALRPRKPLPDLLRGIAVALMVFFHFSFDLAYFGLWSVQTNIDPEWVALRTLIVSLFAAVAGLCTGGWPSWQRQLKLLACAGAATLGSWFIFPNAIIWFGVLHFFFVAGLIAPLFLNKPHLCLVLGFALILLGVQLQAALFNQPALAWLGMMTYKPRTEDYVPMLPWFGVVLLGMAAQAMLPAQWLAQGGQRQLAPLRWLGKHSLIIYLLHQPILFGMLGLLLKK</sequence>
<dbReference type="AlphaFoldDB" id="A0A7G3GAX2"/>
<feature type="transmembrane region" description="Helical" evidence="1">
    <location>
        <begin position="49"/>
        <end position="70"/>
    </location>
</feature>